<evidence type="ECO:0000313" key="25">
    <source>
        <dbReference type="Proteomes" id="UP001280121"/>
    </source>
</evidence>
<evidence type="ECO:0000256" key="8">
    <source>
        <dbReference type="ARBA" id="ARBA00022692"/>
    </source>
</evidence>
<evidence type="ECO:0000256" key="14">
    <source>
        <dbReference type="ARBA" id="ARBA00022989"/>
    </source>
</evidence>
<evidence type="ECO:0000256" key="5">
    <source>
        <dbReference type="ARBA" id="ARBA00022475"/>
    </source>
</evidence>
<evidence type="ECO:0000256" key="3">
    <source>
        <dbReference type="ARBA" id="ARBA00010217"/>
    </source>
</evidence>
<feature type="chain" id="PRO_5042276631" description="non-specific serine/threonine protein kinase" evidence="22">
    <location>
        <begin position="26"/>
        <end position="679"/>
    </location>
</feature>
<dbReference type="AlphaFoldDB" id="A0AAD9TVF3"/>
<evidence type="ECO:0000256" key="18">
    <source>
        <dbReference type="ARBA" id="ARBA00047899"/>
    </source>
</evidence>
<evidence type="ECO:0000256" key="16">
    <source>
        <dbReference type="ARBA" id="ARBA00023170"/>
    </source>
</evidence>
<dbReference type="FunFam" id="1.10.510.10:FF:000108">
    <property type="entry name" value="L-type lectin-domain containing receptor kinase S.4"/>
    <property type="match status" value="1"/>
</dbReference>
<dbReference type="InterPro" id="IPR013320">
    <property type="entry name" value="ConA-like_dom_sf"/>
</dbReference>
<keyword evidence="9 22" id="KW-0732">Signal</keyword>
<evidence type="ECO:0000256" key="11">
    <source>
        <dbReference type="ARBA" id="ARBA00022741"/>
    </source>
</evidence>
<keyword evidence="14 21" id="KW-1133">Transmembrane helix</keyword>
<dbReference type="EC" id="2.7.11.1" evidence="4"/>
<dbReference type="InterPro" id="IPR008271">
    <property type="entry name" value="Ser/Thr_kinase_AS"/>
</dbReference>
<evidence type="ECO:0000259" key="23">
    <source>
        <dbReference type="PROSITE" id="PS50011"/>
    </source>
</evidence>
<keyword evidence="25" id="KW-1185">Reference proteome</keyword>
<evidence type="ECO:0000313" key="24">
    <source>
        <dbReference type="EMBL" id="KAK2642458.1"/>
    </source>
</evidence>
<name>A0AAD9TVF3_9ROSI</name>
<evidence type="ECO:0000256" key="7">
    <source>
        <dbReference type="ARBA" id="ARBA00022679"/>
    </source>
</evidence>
<dbReference type="SUPFAM" id="SSF49899">
    <property type="entry name" value="Concanavalin A-like lectins/glucanases"/>
    <property type="match status" value="1"/>
</dbReference>
<dbReference type="Gene3D" id="1.10.510.10">
    <property type="entry name" value="Transferase(Phosphotransferase) domain 1"/>
    <property type="match status" value="1"/>
</dbReference>
<keyword evidence="10" id="KW-0430">Lectin</keyword>
<keyword evidence="8 21" id="KW-0812">Transmembrane</keyword>
<dbReference type="InterPro" id="IPR000719">
    <property type="entry name" value="Prot_kinase_dom"/>
</dbReference>
<feature type="binding site" evidence="20">
    <location>
        <position position="387"/>
    </location>
    <ligand>
        <name>ATP</name>
        <dbReference type="ChEBI" id="CHEBI:30616"/>
    </ligand>
</feature>
<comment type="similarity">
    <text evidence="2">In the N-terminal section; belongs to the leguminous lectin family.</text>
</comment>
<comment type="subcellular location">
    <subcellularLocation>
        <location evidence="1">Cell membrane</location>
        <topology evidence="1">Single-pass type I membrane protein</topology>
    </subcellularLocation>
</comment>
<feature type="signal peptide" evidence="22">
    <location>
        <begin position="1"/>
        <end position="25"/>
    </location>
</feature>
<keyword evidence="17" id="KW-0325">Glycoprotein</keyword>
<dbReference type="Proteomes" id="UP001280121">
    <property type="component" value="Unassembled WGS sequence"/>
</dbReference>
<evidence type="ECO:0000256" key="1">
    <source>
        <dbReference type="ARBA" id="ARBA00004251"/>
    </source>
</evidence>
<evidence type="ECO:0000256" key="4">
    <source>
        <dbReference type="ARBA" id="ARBA00012513"/>
    </source>
</evidence>
<dbReference type="PROSITE" id="PS00107">
    <property type="entry name" value="PROTEIN_KINASE_ATP"/>
    <property type="match status" value="1"/>
</dbReference>
<dbReference type="SMART" id="SM00220">
    <property type="entry name" value="S_TKc"/>
    <property type="match status" value="1"/>
</dbReference>
<dbReference type="SUPFAM" id="SSF56112">
    <property type="entry name" value="Protein kinase-like (PK-like)"/>
    <property type="match status" value="1"/>
</dbReference>
<feature type="domain" description="Protein kinase" evidence="23">
    <location>
        <begin position="358"/>
        <end position="630"/>
    </location>
</feature>
<keyword evidence="6" id="KW-0723">Serine/threonine-protein kinase</keyword>
<dbReference type="Pfam" id="PF00069">
    <property type="entry name" value="Pkinase"/>
    <property type="match status" value="1"/>
</dbReference>
<evidence type="ECO:0000256" key="22">
    <source>
        <dbReference type="SAM" id="SignalP"/>
    </source>
</evidence>
<sequence>MSSMVATLELLCFCTVFTLSYVVLAFAEDDHNKQFIYHGFDRADLHLDGDANVHRNGLLQLTNNVELQQGHAFYAFPFKFDKSSSSGQSLAFSTSFVFAMVSESVNVSGHGIAFVISQSLDFSEASPGSYLGLFNISNNGLSRNHVFAVELDTVQNSDYKDIDGNHVGIDVNSLISIESASAAYFSDTDGKNESLELASGKPIQVWIDYSGKEKLLNVTLAPITMRKPNRPLLSTPLDLSQVLSDSIYVGFSASTGRRTSRHYILGWSFNENGHAKTLNFSMLPSLPPISPANQTAGQEPGLIAIVLVVAVVVLLVTIGVAVYIVRKKKYKEVYEDWEREYGPHRISYKNLYKATKGFKEKELIGEGGFGKVYRGVLPDSNEQIAIKRVSHDSGKGTKQFVAEILSTGRLRHRNLVQLQGYCRRKGELLLVYDYMPNGSLDKVLYSDIGLNLNWFQRIQILRGVASGLYYLHEEWEQVILHRDVKPANVLLDADLNGKLGDFGLARPYDHGSNLQTSKLVGTVGYLAPELFRTGKATTCTDVFAFGAFMLEVACGRRPMEPGKVDLVDWVIECWKKGYILDAIDPRLGGLFAEEQMELVLKLGLFCSHPNPAARPSMRRVMQYLDGDAKFQDTSPDSTVIAAFSATIEESNLMMPFSSLYSNSFVNTMSATDSILVEGR</sequence>
<dbReference type="PANTHER" id="PTHR27007">
    <property type="match status" value="1"/>
</dbReference>
<evidence type="ECO:0000256" key="15">
    <source>
        <dbReference type="ARBA" id="ARBA00023136"/>
    </source>
</evidence>
<proteinExistence type="inferred from homology"/>
<evidence type="ECO:0000256" key="2">
    <source>
        <dbReference type="ARBA" id="ARBA00008536"/>
    </source>
</evidence>
<evidence type="ECO:0000256" key="10">
    <source>
        <dbReference type="ARBA" id="ARBA00022734"/>
    </source>
</evidence>
<keyword evidence="11 20" id="KW-0547">Nucleotide-binding</keyword>
<dbReference type="InterPro" id="IPR001220">
    <property type="entry name" value="Legume_lectin_dom"/>
</dbReference>
<reference evidence="24" key="1">
    <citation type="journal article" date="2023" name="Plant J.">
        <title>Genome sequences and population genomics provide insights into the demographic history, inbreeding, and mutation load of two 'living fossil' tree species of Dipteronia.</title>
        <authorList>
            <person name="Feng Y."/>
            <person name="Comes H.P."/>
            <person name="Chen J."/>
            <person name="Zhu S."/>
            <person name="Lu R."/>
            <person name="Zhang X."/>
            <person name="Li P."/>
            <person name="Qiu J."/>
            <person name="Olsen K.M."/>
            <person name="Qiu Y."/>
        </authorList>
    </citation>
    <scope>NUCLEOTIDE SEQUENCE</scope>
    <source>
        <strain evidence="24">KIB01</strain>
    </source>
</reference>
<feature type="transmembrane region" description="Helical" evidence="21">
    <location>
        <begin position="302"/>
        <end position="325"/>
    </location>
</feature>
<comment type="catalytic activity">
    <reaction evidence="18">
        <text>L-threonyl-[protein] + ATP = O-phospho-L-threonyl-[protein] + ADP + H(+)</text>
        <dbReference type="Rhea" id="RHEA:46608"/>
        <dbReference type="Rhea" id="RHEA-COMP:11060"/>
        <dbReference type="Rhea" id="RHEA-COMP:11605"/>
        <dbReference type="ChEBI" id="CHEBI:15378"/>
        <dbReference type="ChEBI" id="CHEBI:30013"/>
        <dbReference type="ChEBI" id="CHEBI:30616"/>
        <dbReference type="ChEBI" id="CHEBI:61977"/>
        <dbReference type="ChEBI" id="CHEBI:456216"/>
        <dbReference type="EC" id="2.7.11.1"/>
    </reaction>
</comment>
<evidence type="ECO:0000256" key="12">
    <source>
        <dbReference type="ARBA" id="ARBA00022777"/>
    </source>
</evidence>
<evidence type="ECO:0000256" key="9">
    <source>
        <dbReference type="ARBA" id="ARBA00022729"/>
    </source>
</evidence>
<evidence type="ECO:0000256" key="13">
    <source>
        <dbReference type="ARBA" id="ARBA00022840"/>
    </source>
</evidence>
<evidence type="ECO:0000256" key="19">
    <source>
        <dbReference type="ARBA" id="ARBA00048679"/>
    </source>
</evidence>
<dbReference type="GO" id="GO:0005886">
    <property type="term" value="C:plasma membrane"/>
    <property type="evidence" value="ECO:0007669"/>
    <property type="project" value="UniProtKB-SubCell"/>
</dbReference>
<accession>A0AAD9TVF3</accession>
<keyword evidence="15 21" id="KW-0472">Membrane</keyword>
<dbReference type="CDD" id="cd06899">
    <property type="entry name" value="lectin_legume_LecRK_Arcelin_ConA"/>
    <property type="match status" value="1"/>
</dbReference>
<dbReference type="Pfam" id="PF00139">
    <property type="entry name" value="Lectin_legB"/>
    <property type="match status" value="1"/>
</dbReference>
<comment type="caution">
    <text evidence="24">The sequence shown here is derived from an EMBL/GenBank/DDBJ whole genome shotgun (WGS) entry which is preliminary data.</text>
</comment>
<evidence type="ECO:0000256" key="20">
    <source>
        <dbReference type="PROSITE-ProRule" id="PRU10141"/>
    </source>
</evidence>
<dbReference type="CDD" id="cd14066">
    <property type="entry name" value="STKc_IRAK"/>
    <property type="match status" value="1"/>
</dbReference>
<dbReference type="FunFam" id="2.60.120.200:FF:000096">
    <property type="entry name" value="L-type lectin-domain containing receptor kinase V.9"/>
    <property type="match status" value="1"/>
</dbReference>
<dbReference type="InterPro" id="IPR011009">
    <property type="entry name" value="Kinase-like_dom_sf"/>
</dbReference>
<protein>
    <recommendedName>
        <fullName evidence="4">non-specific serine/threonine protein kinase</fullName>
        <ecNumber evidence="4">2.7.11.1</ecNumber>
    </recommendedName>
</protein>
<keyword evidence="16" id="KW-0675">Receptor</keyword>
<dbReference type="Gene3D" id="3.30.200.20">
    <property type="entry name" value="Phosphorylase Kinase, domain 1"/>
    <property type="match status" value="1"/>
</dbReference>
<comment type="similarity">
    <text evidence="3">In the C-terminal section; belongs to the protein kinase superfamily. Ser/Thr protein kinase family.</text>
</comment>
<keyword evidence="5" id="KW-1003">Cell membrane</keyword>
<dbReference type="GO" id="GO:0004674">
    <property type="term" value="F:protein serine/threonine kinase activity"/>
    <property type="evidence" value="ECO:0007669"/>
    <property type="project" value="UniProtKB-KW"/>
</dbReference>
<dbReference type="Gene3D" id="2.60.120.200">
    <property type="match status" value="1"/>
</dbReference>
<evidence type="ECO:0000256" key="17">
    <source>
        <dbReference type="ARBA" id="ARBA00023180"/>
    </source>
</evidence>
<dbReference type="InterPro" id="IPR050528">
    <property type="entry name" value="L-type_Lectin-RKs"/>
</dbReference>
<evidence type="ECO:0000256" key="6">
    <source>
        <dbReference type="ARBA" id="ARBA00022527"/>
    </source>
</evidence>
<dbReference type="InterPro" id="IPR017441">
    <property type="entry name" value="Protein_kinase_ATP_BS"/>
</dbReference>
<keyword evidence="13 20" id="KW-0067">ATP-binding</keyword>
<dbReference type="GO" id="GO:0030246">
    <property type="term" value="F:carbohydrate binding"/>
    <property type="evidence" value="ECO:0007669"/>
    <property type="project" value="UniProtKB-KW"/>
</dbReference>
<evidence type="ECO:0000256" key="21">
    <source>
        <dbReference type="SAM" id="Phobius"/>
    </source>
</evidence>
<organism evidence="24 25">
    <name type="scientific">Dipteronia dyeriana</name>
    <dbReference type="NCBI Taxonomy" id="168575"/>
    <lineage>
        <taxon>Eukaryota</taxon>
        <taxon>Viridiplantae</taxon>
        <taxon>Streptophyta</taxon>
        <taxon>Embryophyta</taxon>
        <taxon>Tracheophyta</taxon>
        <taxon>Spermatophyta</taxon>
        <taxon>Magnoliopsida</taxon>
        <taxon>eudicotyledons</taxon>
        <taxon>Gunneridae</taxon>
        <taxon>Pentapetalae</taxon>
        <taxon>rosids</taxon>
        <taxon>malvids</taxon>
        <taxon>Sapindales</taxon>
        <taxon>Sapindaceae</taxon>
        <taxon>Hippocastanoideae</taxon>
        <taxon>Acereae</taxon>
        <taxon>Dipteronia</taxon>
    </lineage>
</organism>
<keyword evidence="7" id="KW-0808">Transferase</keyword>
<gene>
    <name evidence="24" type="ORF">Ddye_024221</name>
</gene>
<keyword evidence="12" id="KW-0418">Kinase</keyword>
<dbReference type="GO" id="GO:0005524">
    <property type="term" value="F:ATP binding"/>
    <property type="evidence" value="ECO:0007669"/>
    <property type="project" value="UniProtKB-UniRule"/>
</dbReference>
<dbReference type="PROSITE" id="PS50011">
    <property type="entry name" value="PROTEIN_KINASE_DOM"/>
    <property type="match status" value="1"/>
</dbReference>
<dbReference type="FunFam" id="3.30.200.20:FF:000112">
    <property type="entry name" value="Lectin-domain containing receptor kinase A4.3"/>
    <property type="match status" value="1"/>
</dbReference>
<comment type="catalytic activity">
    <reaction evidence="19">
        <text>L-seryl-[protein] + ATP = O-phospho-L-seryl-[protein] + ADP + H(+)</text>
        <dbReference type="Rhea" id="RHEA:17989"/>
        <dbReference type="Rhea" id="RHEA-COMP:9863"/>
        <dbReference type="Rhea" id="RHEA-COMP:11604"/>
        <dbReference type="ChEBI" id="CHEBI:15378"/>
        <dbReference type="ChEBI" id="CHEBI:29999"/>
        <dbReference type="ChEBI" id="CHEBI:30616"/>
        <dbReference type="ChEBI" id="CHEBI:83421"/>
        <dbReference type="ChEBI" id="CHEBI:456216"/>
        <dbReference type="EC" id="2.7.11.1"/>
    </reaction>
</comment>
<dbReference type="EMBL" id="JANJYI010000007">
    <property type="protein sequence ID" value="KAK2642458.1"/>
    <property type="molecule type" value="Genomic_DNA"/>
</dbReference>
<dbReference type="PROSITE" id="PS00108">
    <property type="entry name" value="PROTEIN_KINASE_ST"/>
    <property type="match status" value="1"/>
</dbReference>